<keyword evidence="2" id="KW-1185">Reference proteome</keyword>
<comment type="caution">
    <text evidence="1">The sequence shown here is derived from an EMBL/GenBank/DDBJ whole genome shotgun (WGS) entry which is preliminary data.</text>
</comment>
<dbReference type="Proteomes" id="UP000269157">
    <property type="component" value="Unassembled WGS sequence"/>
</dbReference>
<accession>A0A497VCQ2</accession>
<evidence type="ECO:0000313" key="1">
    <source>
        <dbReference type="EMBL" id="RLJ41062.1"/>
    </source>
</evidence>
<dbReference type="RefSeq" id="WP_121025505.1">
    <property type="nucleotide sequence ID" value="NZ_RCCE01000005.1"/>
</dbReference>
<organism evidence="1 2">
    <name type="scientific">Litoreibacter meonggei</name>
    <dbReference type="NCBI Taxonomy" id="1049199"/>
    <lineage>
        <taxon>Bacteria</taxon>
        <taxon>Pseudomonadati</taxon>
        <taxon>Pseudomonadota</taxon>
        <taxon>Alphaproteobacteria</taxon>
        <taxon>Rhodobacterales</taxon>
        <taxon>Roseobacteraceae</taxon>
        <taxon>Litoreibacter</taxon>
    </lineage>
</organism>
<name>A0A497VCQ2_9RHOB</name>
<sequence length="67" mass="7175">MTGSFAEKARTRRIVALQAMQADRAGVAPKAVNLCTAKTKTKTSRFPPIDKVLAALTSQDSLRLMAA</sequence>
<proteinExistence type="predicted"/>
<dbReference type="EMBL" id="RCCE01000005">
    <property type="protein sequence ID" value="RLJ41062.1"/>
    <property type="molecule type" value="Genomic_DNA"/>
</dbReference>
<dbReference type="OrthoDB" id="7868296at2"/>
<protein>
    <submittedName>
        <fullName evidence="1">Uncharacterized protein</fullName>
    </submittedName>
</protein>
<evidence type="ECO:0000313" key="2">
    <source>
        <dbReference type="Proteomes" id="UP000269157"/>
    </source>
</evidence>
<dbReference type="AlphaFoldDB" id="A0A497VCQ2"/>
<gene>
    <name evidence="1" type="ORF">BCF46_2850</name>
</gene>
<reference evidence="1 2" key="1">
    <citation type="submission" date="2018-10" db="EMBL/GenBank/DDBJ databases">
        <title>Genomic Encyclopedia of Archaeal and Bacterial Type Strains, Phase II (KMG-II): from individual species to whole genera.</title>
        <authorList>
            <person name="Goeker M."/>
        </authorList>
    </citation>
    <scope>NUCLEOTIDE SEQUENCE [LARGE SCALE GENOMIC DNA]</scope>
    <source>
        <strain evidence="1 2">DSM 29466</strain>
    </source>
</reference>